<accession>A0A6G1JEE5</accession>
<protein>
    <submittedName>
        <fullName evidence="2">Uncharacterized protein</fullName>
    </submittedName>
</protein>
<dbReference type="Proteomes" id="UP000799291">
    <property type="component" value="Unassembled WGS sequence"/>
</dbReference>
<name>A0A6G1JEE5_9PLEO</name>
<feature type="region of interest" description="Disordered" evidence="1">
    <location>
        <begin position="33"/>
        <end position="62"/>
    </location>
</feature>
<feature type="region of interest" description="Disordered" evidence="1">
    <location>
        <begin position="1"/>
        <end position="21"/>
    </location>
</feature>
<organism evidence="2 3">
    <name type="scientific">Lentithecium fluviatile CBS 122367</name>
    <dbReference type="NCBI Taxonomy" id="1168545"/>
    <lineage>
        <taxon>Eukaryota</taxon>
        <taxon>Fungi</taxon>
        <taxon>Dikarya</taxon>
        <taxon>Ascomycota</taxon>
        <taxon>Pezizomycotina</taxon>
        <taxon>Dothideomycetes</taxon>
        <taxon>Pleosporomycetidae</taxon>
        <taxon>Pleosporales</taxon>
        <taxon>Massarineae</taxon>
        <taxon>Lentitheciaceae</taxon>
        <taxon>Lentithecium</taxon>
    </lineage>
</organism>
<dbReference type="EMBL" id="MU005573">
    <property type="protein sequence ID" value="KAF2688846.1"/>
    <property type="molecule type" value="Genomic_DNA"/>
</dbReference>
<evidence type="ECO:0000256" key="1">
    <source>
        <dbReference type="SAM" id="MobiDB-lite"/>
    </source>
</evidence>
<sequence>MATAASSATRVPARAAATARTRARRRAMSARARAISTTTPDAGHRHPLASASDHHHCTQRRRPEAEIRARWLGDQGSLGTLSTDFRIRLRPQPSYCTCNGAVSAEGIGSTSALRSTLQPQQSSVTPLLDPSSPHICRHPNTHLHTKFDCPLTYVQQSYFRNHHHFFLISPRPWSPRTRTLITLYLLRWRRAVAYVVSGVRSRTAHPPKACHSITCMRVNPFRQSPIRRRLAAAGFSHPLIG</sequence>
<gene>
    <name evidence="2" type="ORF">K458DRAFT_153938</name>
</gene>
<reference evidence="2" key="1">
    <citation type="journal article" date="2020" name="Stud. Mycol.">
        <title>101 Dothideomycetes genomes: a test case for predicting lifestyles and emergence of pathogens.</title>
        <authorList>
            <person name="Haridas S."/>
            <person name="Albert R."/>
            <person name="Binder M."/>
            <person name="Bloem J."/>
            <person name="Labutti K."/>
            <person name="Salamov A."/>
            <person name="Andreopoulos B."/>
            <person name="Baker S."/>
            <person name="Barry K."/>
            <person name="Bills G."/>
            <person name="Bluhm B."/>
            <person name="Cannon C."/>
            <person name="Castanera R."/>
            <person name="Culley D."/>
            <person name="Daum C."/>
            <person name="Ezra D."/>
            <person name="Gonzalez J."/>
            <person name="Henrissat B."/>
            <person name="Kuo A."/>
            <person name="Liang C."/>
            <person name="Lipzen A."/>
            <person name="Lutzoni F."/>
            <person name="Magnuson J."/>
            <person name="Mondo S."/>
            <person name="Nolan M."/>
            <person name="Ohm R."/>
            <person name="Pangilinan J."/>
            <person name="Park H.-J."/>
            <person name="Ramirez L."/>
            <person name="Alfaro M."/>
            <person name="Sun H."/>
            <person name="Tritt A."/>
            <person name="Yoshinaga Y."/>
            <person name="Zwiers L.-H."/>
            <person name="Turgeon B."/>
            <person name="Goodwin S."/>
            <person name="Spatafora J."/>
            <person name="Crous P."/>
            <person name="Grigoriev I."/>
        </authorList>
    </citation>
    <scope>NUCLEOTIDE SEQUENCE</scope>
    <source>
        <strain evidence="2">CBS 122367</strain>
    </source>
</reference>
<proteinExistence type="predicted"/>
<dbReference type="AlphaFoldDB" id="A0A6G1JEE5"/>
<keyword evidence="3" id="KW-1185">Reference proteome</keyword>
<feature type="compositionally biased region" description="Low complexity" evidence="1">
    <location>
        <begin position="1"/>
        <end position="20"/>
    </location>
</feature>
<evidence type="ECO:0000313" key="3">
    <source>
        <dbReference type="Proteomes" id="UP000799291"/>
    </source>
</evidence>
<feature type="compositionally biased region" description="Basic and acidic residues" evidence="1">
    <location>
        <begin position="52"/>
        <end position="62"/>
    </location>
</feature>
<evidence type="ECO:0000313" key="2">
    <source>
        <dbReference type="EMBL" id="KAF2688846.1"/>
    </source>
</evidence>